<accession>A0A847S9S2</accession>
<keyword evidence="10" id="KW-1185">Reference proteome</keyword>
<dbReference type="InterPro" id="IPR036286">
    <property type="entry name" value="LexA/Signal_pep-like_sf"/>
</dbReference>
<dbReference type="PANTHER" id="PTHR43390">
    <property type="entry name" value="SIGNAL PEPTIDASE I"/>
    <property type="match status" value="1"/>
</dbReference>
<dbReference type="InterPro" id="IPR019533">
    <property type="entry name" value="Peptidase_S26"/>
</dbReference>
<protein>
    <recommendedName>
        <fullName evidence="4 7">Signal peptidase I</fullName>
        <ecNumber evidence="3 7">3.4.21.89</ecNumber>
    </recommendedName>
</protein>
<evidence type="ECO:0000256" key="2">
    <source>
        <dbReference type="ARBA" id="ARBA00009370"/>
    </source>
</evidence>
<gene>
    <name evidence="9" type="primary">lepB</name>
    <name evidence="9" type="ORF">HF682_02900</name>
</gene>
<keyword evidence="5 7" id="KW-0378">Hydrolase</keyword>
<dbReference type="GO" id="GO:0009003">
    <property type="term" value="F:signal peptidase activity"/>
    <property type="evidence" value="ECO:0007669"/>
    <property type="project" value="UniProtKB-EC"/>
</dbReference>
<dbReference type="EC" id="3.4.21.89" evidence="3 7"/>
<feature type="domain" description="Peptidase S26" evidence="8">
    <location>
        <begin position="39"/>
        <end position="253"/>
    </location>
</feature>
<dbReference type="InterPro" id="IPR000223">
    <property type="entry name" value="Pept_S26A_signal_pept_1"/>
</dbReference>
<evidence type="ECO:0000256" key="6">
    <source>
        <dbReference type="PIRSR" id="PIRSR600223-1"/>
    </source>
</evidence>
<dbReference type="PROSITE" id="PS00761">
    <property type="entry name" value="SPASE_I_3"/>
    <property type="match status" value="1"/>
</dbReference>
<comment type="caution">
    <text evidence="9">The sequence shown here is derived from an EMBL/GenBank/DDBJ whole genome shotgun (WGS) entry which is preliminary data.</text>
</comment>
<evidence type="ECO:0000256" key="4">
    <source>
        <dbReference type="ARBA" id="ARBA00019232"/>
    </source>
</evidence>
<dbReference type="CDD" id="cd06530">
    <property type="entry name" value="S26_SPase_I"/>
    <property type="match status" value="1"/>
</dbReference>
<comment type="similarity">
    <text evidence="2 7">Belongs to the peptidase S26 family.</text>
</comment>
<dbReference type="AlphaFoldDB" id="A0A847S9S2"/>
<dbReference type="Pfam" id="PF10502">
    <property type="entry name" value="Peptidase_S26"/>
    <property type="match status" value="1"/>
</dbReference>
<feature type="transmembrane region" description="Helical" evidence="7">
    <location>
        <begin position="41"/>
        <end position="58"/>
    </location>
</feature>
<comment type="catalytic activity">
    <reaction evidence="1 7">
        <text>Cleavage of hydrophobic, N-terminal signal or leader sequences from secreted and periplasmic proteins.</text>
        <dbReference type="EC" id="3.4.21.89"/>
    </reaction>
</comment>
<dbReference type="InterPro" id="IPR019757">
    <property type="entry name" value="Pept_S26A_signal_pept_1_Lys-AS"/>
</dbReference>
<evidence type="ECO:0000313" key="10">
    <source>
        <dbReference type="Proteomes" id="UP000587991"/>
    </source>
</evidence>
<dbReference type="PRINTS" id="PR00727">
    <property type="entry name" value="LEADERPTASE"/>
</dbReference>
<dbReference type="SUPFAM" id="SSF51306">
    <property type="entry name" value="LexA/Signal peptidase"/>
    <property type="match status" value="1"/>
</dbReference>
<evidence type="ECO:0000256" key="1">
    <source>
        <dbReference type="ARBA" id="ARBA00000677"/>
    </source>
</evidence>
<organism evidence="9 10">
    <name type="scientific">Leeia aquatica</name>
    <dbReference type="NCBI Taxonomy" id="2725557"/>
    <lineage>
        <taxon>Bacteria</taxon>
        <taxon>Pseudomonadati</taxon>
        <taxon>Pseudomonadota</taxon>
        <taxon>Betaproteobacteria</taxon>
        <taxon>Neisseriales</taxon>
        <taxon>Leeiaceae</taxon>
        <taxon>Leeia</taxon>
    </lineage>
</organism>
<sequence length="266" mass="29971">MSLAMLLFVLVSGVVWAVDKWYLARRRKQGERQSDEVELFAGLFPVIAVVFLVRSFLFEPFTIPSSSMRPGLEPGDFILVNRFSYGIRVPVLNTVLIETGKPQRGDVMVFRYPVDPKTDFIKRVVGLPGDTVTYRNKQLTVNGKSVTQVALAEGSYVRDNSANLIPVQRFKETTATRSYLVQTVEQAPPVNQDQVLNFPYRDNCQYDDSGFTCKVPAGHYFMMGDNRDDSSDGRYWGFVPDENIVGKATLIWMNIGAFSRIGTSIQ</sequence>
<dbReference type="PROSITE" id="PS00760">
    <property type="entry name" value="SPASE_I_2"/>
    <property type="match status" value="1"/>
</dbReference>
<comment type="subcellular location">
    <subcellularLocation>
        <location evidence="7">Membrane</location>
        <topology evidence="7">Single-pass type II membrane protein</topology>
    </subcellularLocation>
</comment>
<feature type="active site" evidence="6">
    <location>
        <position position="67"/>
    </location>
</feature>
<name>A0A847S9S2_9NEIS</name>
<dbReference type="NCBIfam" id="TIGR02227">
    <property type="entry name" value="sigpep_I_bact"/>
    <property type="match status" value="1"/>
</dbReference>
<evidence type="ECO:0000256" key="5">
    <source>
        <dbReference type="ARBA" id="ARBA00022801"/>
    </source>
</evidence>
<dbReference type="GO" id="GO:0004252">
    <property type="term" value="F:serine-type endopeptidase activity"/>
    <property type="evidence" value="ECO:0007669"/>
    <property type="project" value="InterPro"/>
</dbReference>
<evidence type="ECO:0000259" key="8">
    <source>
        <dbReference type="Pfam" id="PF10502"/>
    </source>
</evidence>
<feature type="active site" evidence="6">
    <location>
        <position position="122"/>
    </location>
</feature>
<keyword evidence="7" id="KW-0645">Protease</keyword>
<reference evidence="9 10" key="1">
    <citation type="submission" date="2020-04" db="EMBL/GenBank/DDBJ databases">
        <title>Draft genome of Leeia sp. IMCC25680.</title>
        <authorList>
            <person name="Song J."/>
            <person name="Cho J.-C."/>
        </authorList>
    </citation>
    <scope>NUCLEOTIDE SEQUENCE [LARGE SCALE GENOMIC DNA]</scope>
    <source>
        <strain evidence="9 10">IMCC25680</strain>
    </source>
</reference>
<evidence type="ECO:0000313" key="9">
    <source>
        <dbReference type="EMBL" id="NLR74099.1"/>
    </source>
</evidence>
<dbReference type="InterPro" id="IPR019758">
    <property type="entry name" value="Pept_S26A_signal_pept_1_CS"/>
</dbReference>
<dbReference type="Proteomes" id="UP000587991">
    <property type="component" value="Unassembled WGS sequence"/>
</dbReference>
<evidence type="ECO:0000256" key="3">
    <source>
        <dbReference type="ARBA" id="ARBA00013208"/>
    </source>
</evidence>
<evidence type="ECO:0000256" key="7">
    <source>
        <dbReference type="RuleBase" id="RU362042"/>
    </source>
</evidence>
<dbReference type="GO" id="GO:0006465">
    <property type="term" value="P:signal peptide processing"/>
    <property type="evidence" value="ECO:0007669"/>
    <property type="project" value="InterPro"/>
</dbReference>
<keyword evidence="7" id="KW-0812">Transmembrane</keyword>
<dbReference type="PANTHER" id="PTHR43390:SF1">
    <property type="entry name" value="CHLOROPLAST PROCESSING PEPTIDASE"/>
    <property type="match status" value="1"/>
</dbReference>
<dbReference type="Gene3D" id="2.10.109.10">
    <property type="entry name" value="Umud Fragment, subunit A"/>
    <property type="match status" value="1"/>
</dbReference>
<proteinExistence type="inferred from homology"/>
<keyword evidence="7" id="KW-0472">Membrane</keyword>
<dbReference type="EMBL" id="JABAIM010000001">
    <property type="protein sequence ID" value="NLR74099.1"/>
    <property type="molecule type" value="Genomic_DNA"/>
</dbReference>
<dbReference type="GO" id="GO:0016020">
    <property type="term" value="C:membrane"/>
    <property type="evidence" value="ECO:0007669"/>
    <property type="project" value="UniProtKB-SubCell"/>
</dbReference>
<keyword evidence="7" id="KW-1133">Transmembrane helix</keyword>